<dbReference type="EMBL" id="WNHB01000003">
    <property type="protein sequence ID" value="MTT30912.1"/>
    <property type="molecule type" value="Genomic_DNA"/>
</dbReference>
<gene>
    <name evidence="3" type="ORF">GMB86_02645</name>
</gene>
<dbReference type="InterPro" id="IPR002508">
    <property type="entry name" value="MurNAc-LAA_cat"/>
</dbReference>
<dbReference type="GO" id="GO:0030288">
    <property type="term" value="C:outer membrane-bounded periplasmic space"/>
    <property type="evidence" value="ECO:0007669"/>
    <property type="project" value="TreeGrafter"/>
</dbReference>
<dbReference type="InterPro" id="IPR044081">
    <property type="entry name" value="DUF5776"/>
</dbReference>
<organism evidence="3 4">
    <name type="scientific">Terrilactibacillus tamarindi</name>
    <dbReference type="NCBI Taxonomy" id="2599694"/>
    <lineage>
        <taxon>Bacteria</taxon>
        <taxon>Bacillati</taxon>
        <taxon>Bacillota</taxon>
        <taxon>Bacilli</taxon>
        <taxon>Bacillales</taxon>
        <taxon>Bacillaceae</taxon>
        <taxon>Terrilactibacillus</taxon>
    </lineage>
</organism>
<dbReference type="GO" id="GO:0009253">
    <property type="term" value="P:peptidoglycan catabolic process"/>
    <property type="evidence" value="ECO:0007669"/>
    <property type="project" value="InterPro"/>
</dbReference>
<evidence type="ECO:0000313" key="3">
    <source>
        <dbReference type="EMBL" id="MTT30912.1"/>
    </source>
</evidence>
<evidence type="ECO:0000313" key="4">
    <source>
        <dbReference type="Proteomes" id="UP000440978"/>
    </source>
</evidence>
<reference evidence="3 4" key="1">
    <citation type="submission" date="2019-11" db="EMBL/GenBank/DDBJ databases">
        <title>Terrilactibacillus tamarindus sp. nov. BCM23-1 isolated from bark of Tamarindus indica.</title>
        <authorList>
            <person name="Kingkaew E."/>
            <person name="Tanasupawat S."/>
        </authorList>
    </citation>
    <scope>NUCLEOTIDE SEQUENCE [LARGE SCALE GENOMIC DNA]</scope>
    <source>
        <strain evidence="3 4">BCM23-1</strain>
    </source>
</reference>
<dbReference type="Gene3D" id="3.40.630.40">
    <property type="entry name" value="Zn-dependent exopeptidases"/>
    <property type="match status" value="1"/>
</dbReference>
<dbReference type="SUPFAM" id="SSF53187">
    <property type="entry name" value="Zn-dependent exopeptidases"/>
    <property type="match status" value="1"/>
</dbReference>
<evidence type="ECO:0000256" key="1">
    <source>
        <dbReference type="ARBA" id="ARBA00022801"/>
    </source>
</evidence>
<dbReference type="SMART" id="SM00646">
    <property type="entry name" value="Ami_3"/>
    <property type="match status" value="1"/>
</dbReference>
<dbReference type="Proteomes" id="UP000440978">
    <property type="component" value="Unassembled WGS sequence"/>
</dbReference>
<evidence type="ECO:0000259" key="2">
    <source>
        <dbReference type="SMART" id="SM00646"/>
    </source>
</evidence>
<keyword evidence="1" id="KW-0378">Hydrolase</keyword>
<dbReference type="AlphaFoldDB" id="A0A6N8CLS1"/>
<dbReference type="CDD" id="cd02696">
    <property type="entry name" value="MurNAc-LAA"/>
    <property type="match status" value="1"/>
</dbReference>
<protein>
    <submittedName>
        <fullName evidence="3">N-acetylmuramoyl-L-alanine amidase</fullName>
    </submittedName>
</protein>
<dbReference type="Pfam" id="PF01520">
    <property type="entry name" value="Amidase_3"/>
    <property type="match status" value="1"/>
</dbReference>
<dbReference type="PANTHER" id="PTHR30404">
    <property type="entry name" value="N-ACETYLMURAMOYL-L-ALANINE AMIDASE"/>
    <property type="match status" value="1"/>
</dbReference>
<dbReference type="OrthoDB" id="9763643at2"/>
<sequence length="265" mass="29706">MVLKLYLDPGHGGKDLGASGNGLQEKDLTLQIALRIRDILKNEYTGHSIKMSRTTDTYRALSQRTNEANSWGATFFLSIHVNAGGGTGYEDYVYPGTGSPTTTYQNIIHQAVIGSTRFKDRGKKTANYHVLRESYMPALLTENGFIDRDSDANKLKQSDFIEKIARGHVNGLVKAFHLSRKKGANKGKASARTSSRNSNDRSFRVRVKVQDLYYYNKPDWKAKVGLVHKDEVFTVVKTLRVNGSKMYKLKSGNFLTANTNYVEIL</sequence>
<name>A0A6N8CLS1_9BACI</name>
<dbReference type="RefSeq" id="WP_155216559.1">
    <property type="nucleotide sequence ID" value="NZ_WNHB01000003.1"/>
</dbReference>
<keyword evidence="4" id="KW-1185">Reference proteome</keyword>
<dbReference type="PANTHER" id="PTHR30404:SF0">
    <property type="entry name" value="N-ACETYLMURAMOYL-L-ALANINE AMIDASE AMIC"/>
    <property type="match status" value="1"/>
</dbReference>
<accession>A0A6N8CLS1</accession>
<dbReference type="GO" id="GO:0008745">
    <property type="term" value="F:N-acetylmuramoyl-L-alanine amidase activity"/>
    <property type="evidence" value="ECO:0007669"/>
    <property type="project" value="InterPro"/>
</dbReference>
<feature type="domain" description="MurNAc-LAA" evidence="2">
    <location>
        <begin position="65"/>
        <end position="173"/>
    </location>
</feature>
<dbReference type="Pfam" id="PF19087">
    <property type="entry name" value="DUF5776"/>
    <property type="match status" value="1"/>
</dbReference>
<dbReference type="InterPro" id="IPR050695">
    <property type="entry name" value="N-acetylmuramoyl_amidase_3"/>
</dbReference>
<proteinExistence type="predicted"/>
<comment type="caution">
    <text evidence="3">The sequence shown here is derived from an EMBL/GenBank/DDBJ whole genome shotgun (WGS) entry which is preliminary data.</text>
</comment>